<dbReference type="PROSITE" id="PS50070">
    <property type="entry name" value="KRINGLE_2"/>
    <property type="match status" value="1"/>
</dbReference>
<feature type="domain" description="Kringle" evidence="3">
    <location>
        <begin position="594"/>
        <end position="668"/>
    </location>
</feature>
<dbReference type="SUPFAM" id="SSF81296">
    <property type="entry name" value="E set domains"/>
    <property type="match status" value="2"/>
</dbReference>
<evidence type="ECO:0000313" key="4">
    <source>
        <dbReference type="EMBL" id="KOO27355.1"/>
    </source>
</evidence>
<proteinExistence type="predicted"/>
<name>A0A0M0JLJ3_9EUKA</name>
<reference evidence="5" key="1">
    <citation type="journal article" date="2015" name="PLoS Genet.">
        <title>Genome Sequence and Transcriptome Analyses of Chrysochromulina tobin: Metabolic Tools for Enhanced Algal Fitness in the Prominent Order Prymnesiales (Haptophyceae).</title>
        <authorList>
            <person name="Hovde B.T."/>
            <person name="Deodato C.R."/>
            <person name="Hunsperger H.M."/>
            <person name="Ryken S.A."/>
            <person name="Yost W."/>
            <person name="Jha R.K."/>
            <person name="Patterson J."/>
            <person name="Monnat R.J. Jr."/>
            <person name="Barlow S.B."/>
            <person name="Starkenburg S.R."/>
            <person name="Cattolico R.A."/>
        </authorList>
    </citation>
    <scope>NUCLEOTIDE SEQUENCE</scope>
    <source>
        <strain evidence="5">CCMP291</strain>
    </source>
</reference>
<dbReference type="CDD" id="cd00102">
    <property type="entry name" value="IPT"/>
    <property type="match status" value="1"/>
</dbReference>
<dbReference type="InterPro" id="IPR013783">
    <property type="entry name" value="Ig-like_fold"/>
</dbReference>
<dbReference type="SMART" id="SM00130">
    <property type="entry name" value="KR"/>
    <property type="match status" value="1"/>
</dbReference>
<dbReference type="InterPro" id="IPR000001">
    <property type="entry name" value="Kringle"/>
</dbReference>
<dbReference type="CDD" id="cd00603">
    <property type="entry name" value="IPT_PCSR"/>
    <property type="match status" value="2"/>
</dbReference>
<dbReference type="Proteomes" id="UP000037460">
    <property type="component" value="Unassembled WGS sequence"/>
</dbReference>
<organism evidence="4 5">
    <name type="scientific">Chrysochromulina tobinii</name>
    <dbReference type="NCBI Taxonomy" id="1460289"/>
    <lineage>
        <taxon>Eukaryota</taxon>
        <taxon>Haptista</taxon>
        <taxon>Haptophyta</taxon>
        <taxon>Prymnesiophyceae</taxon>
        <taxon>Prymnesiales</taxon>
        <taxon>Chrysochromulinaceae</taxon>
        <taxon>Chrysochromulina</taxon>
    </lineage>
</organism>
<evidence type="ECO:0000256" key="2">
    <source>
        <dbReference type="ARBA" id="ARBA00023157"/>
    </source>
</evidence>
<dbReference type="InterPro" id="IPR014756">
    <property type="entry name" value="Ig_E-set"/>
</dbReference>
<dbReference type="InterPro" id="IPR038178">
    <property type="entry name" value="Kringle_sf"/>
</dbReference>
<dbReference type="EMBL" id="JWZX01002727">
    <property type="protein sequence ID" value="KOO27355.1"/>
    <property type="molecule type" value="Genomic_DNA"/>
</dbReference>
<dbReference type="Pfam" id="PF00051">
    <property type="entry name" value="Kringle"/>
    <property type="match status" value="1"/>
</dbReference>
<dbReference type="PANTHER" id="PTHR24261">
    <property type="entry name" value="PLASMINOGEN-RELATED"/>
    <property type="match status" value="1"/>
</dbReference>
<dbReference type="AlphaFoldDB" id="A0A0M0JLJ3"/>
<keyword evidence="1" id="KW-0420">Kringle</keyword>
<dbReference type="Gene3D" id="2.60.40.10">
    <property type="entry name" value="Immunoglobulins"/>
    <property type="match status" value="5"/>
</dbReference>
<dbReference type="InterPro" id="IPR013806">
    <property type="entry name" value="Kringle-like"/>
</dbReference>
<protein>
    <submittedName>
        <fullName evidence="4">Lp-like isoform cra_a</fullName>
    </submittedName>
</protein>
<keyword evidence="2" id="KW-1015">Disulfide bond</keyword>
<comment type="caution">
    <text evidence="4">The sequence shown here is derived from an EMBL/GenBank/DDBJ whole genome shotgun (WGS) entry which is preliminary data.</text>
</comment>
<evidence type="ECO:0000259" key="3">
    <source>
        <dbReference type="PROSITE" id="PS50070"/>
    </source>
</evidence>
<dbReference type="SUPFAM" id="SSF57440">
    <property type="entry name" value="Kringle-like"/>
    <property type="match status" value="1"/>
</dbReference>
<evidence type="ECO:0000256" key="1">
    <source>
        <dbReference type="ARBA" id="ARBA00022572"/>
    </source>
</evidence>
<dbReference type="Gene3D" id="2.40.20.10">
    <property type="entry name" value="Plasminogen Kringle 4"/>
    <property type="match status" value="1"/>
</dbReference>
<gene>
    <name evidence="4" type="ORF">Ctob_010153</name>
</gene>
<dbReference type="OrthoDB" id="41905at2759"/>
<accession>A0A0M0JLJ3</accession>
<dbReference type="PANTHER" id="PTHR24261:SF7">
    <property type="entry name" value="KRINGLE DOMAIN-CONTAINING PROTEIN"/>
    <property type="match status" value="1"/>
</dbReference>
<dbReference type="Pfam" id="PF01833">
    <property type="entry name" value="TIG"/>
    <property type="match status" value="1"/>
</dbReference>
<keyword evidence="5" id="KW-1185">Reference proteome</keyword>
<dbReference type="InterPro" id="IPR050759">
    <property type="entry name" value="Serine_protease_kringle"/>
</dbReference>
<dbReference type="CDD" id="cd00108">
    <property type="entry name" value="KR"/>
    <property type="match status" value="1"/>
</dbReference>
<dbReference type="InterPro" id="IPR002909">
    <property type="entry name" value="IPT_dom"/>
</dbReference>
<evidence type="ECO:0000313" key="5">
    <source>
        <dbReference type="Proteomes" id="UP000037460"/>
    </source>
</evidence>
<sequence>MARRHIKIDAVSPNLGDIGGGMRVNVSGRSFRDFGHTLCRFGGAPWIMPATVESPERMSCRTPSYPLERLQSSRRELTLEISLNGVDWTRSIPATTAFTYYNLGEVRISHLSPSAGPVLGGTRVTVVGHAFEGPGKRGVRGYLPESSSAALPRAPNAHCVFLRPNATCAEGFDCRADCARPGPCAMKVPATYVDRQTLTCLTPRAHLVANVTDLGALPAVDETFTLDVTFDDHSYTYGLNASWAYLNPASVGVSFVEPLGGPTAGDTAVLVLGGGFRRGGSAAFDSPASDARDGTYCLFGADPYAHNGTVRVAATVVSPTRLICRSPPFEGHLAYHRRSVPVSVVLNGDDAAASPPCAQCNFSYYDERAARITAIETWGGPMDGGTWVRISGRVLANYRRTAGPLPSFEELIPYDGAWPDQRAKHVHQLQPNGSGAGGGLGSGGEGLAIWTPYYGPTGTGGSWVLQCRFGVAGHSDAVLTYETDHEWDDDAHQMRTANYTGALGWDAVPPGGTPGRPEPVVWCQAPPLRAEVAGNTSLYKGGHSQWVSLGLTLNGQQYLRSARGFFYFPRDTFVVDCARPGWCMAGEREERARRTYRGTLNATVTGRACQPWNEQTPHAHTYTPAAFPDAGLGAHTYCRAPGGLRSGAPWCFTADPNVRWETCNVGAVVGEPEAMAVGAGGAAMGALLTAFEGVRVQALHPFGGPMEGGTSVTVIGRYFRRLSHAPMLCNFGNSTAEATPLGGPARALAAGAVEGALPWHVQATLLNSTHAVCVSPPLRNQSNGTAYVPVPVELSITGQLADRTASGVRFEYYAPPVLSVRWLYPAAGPKQGGTDVTVYGTGFKSLGLDILTLPSLDAGSASSQRGIKCLFGDLPMVDAEVVYRSDPTILKMTADDL</sequence>
<dbReference type="SMART" id="SM00429">
    <property type="entry name" value="IPT"/>
    <property type="match status" value="3"/>
</dbReference>